<dbReference type="InterPro" id="IPR000551">
    <property type="entry name" value="MerR-type_HTH_dom"/>
</dbReference>
<gene>
    <name evidence="3" type="ORF">SLINC_0540</name>
</gene>
<reference evidence="3 4" key="1">
    <citation type="submission" date="2016-07" db="EMBL/GenBank/DDBJ databases">
        <title>Enhancement of antibiotic productionsby engineered nitrateutilization in actinobacteria.</title>
        <authorList>
            <person name="Meng S.C."/>
        </authorList>
    </citation>
    <scope>NUCLEOTIDE SEQUENCE [LARGE SCALE GENOMIC DNA]</scope>
    <source>
        <strain evidence="3 4">NRRL 2936</strain>
    </source>
</reference>
<dbReference type="GO" id="GO:0003700">
    <property type="term" value="F:DNA-binding transcription factor activity"/>
    <property type="evidence" value="ECO:0007669"/>
    <property type="project" value="InterPro"/>
</dbReference>
<dbReference type="Gene3D" id="1.10.1660.10">
    <property type="match status" value="1"/>
</dbReference>
<proteinExistence type="predicted"/>
<dbReference type="Gene3D" id="3.40.50.280">
    <property type="entry name" value="Cobalamin-binding domain"/>
    <property type="match status" value="1"/>
</dbReference>
<evidence type="ECO:0000313" key="3">
    <source>
        <dbReference type="EMBL" id="ANS62764.1"/>
    </source>
</evidence>
<dbReference type="InterPro" id="IPR036594">
    <property type="entry name" value="Meth_synthase_dom"/>
</dbReference>
<dbReference type="SUPFAM" id="SSF46955">
    <property type="entry name" value="Putative DNA-binding domain"/>
    <property type="match status" value="1"/>
</dbReference>
<dbReference type="PANTHER" id="PTHR30204">
    <property type="entry name" value="REDOX-CYCLING DRUG-SENSING TRANSCRIPTIONAL ACTIVATOR SOXR"/>
    <property type="match status" value="1"/>
</dbReference>
<dbReference type="InterPro" id="IPR003759">
    <property type="entry name" value="Cbl-bd_cap"/>
</dbReference>
<dbReference type="Pfam" id="PF13411">
    <property type="entry name" value="MerR_1"/>
    <property type="match status" value="1"/>
</dbReference>
<dbReference type="EMBL" id="CP016438">
    <property type="protein sequence ID" value="ANS62764.1"/>
    <property type="molecule type" value="Genomic_DNA"/>
</dbReference>
<dbReference type="AlphaFoldDB" id="A0A1B1M2R7"/>
<dbReference type="InterPro" id="IPR047057">
    <property type="entry name" value="MerR_fam"/>
</dbReference>
<evidence type="ECO:0000313" key="4">
    <source>
        <dbReference type="Proteomes" id="UP000092598"/>
    </source>
</evidence>
<dbReference type="PROSITE" id="PS50937">
    <property type="entry name" value="HTH_MERR_2"/>
    <property type="match status" value="1"/>
</dbReference>
<organism evidence="3 4">
    <name type="scientific">Streptomyces lincolnensis</name>
    <dbReference type="NCBI Taxonomy" id="1915"/>
    <lineage>
        <taxon>Bacteria</taxon>
        <taxon>Bacillati</taxon>
        <taxon>Actinomycetota</taxon>
        <taxon>Actinomycetes</taxon>
        <taxon>Kitasatosporales</taxon>
        <taxon>Streptomycetaceae</taxon>
        <taxon>Streptomyces</taxon>
    </lineage>
</organism>
<feature type="region of interest" description="Disordered" evidence="2">
    <location>
        <begin position="33"/>
        <end position="55"/>
    </location>
</feature>
<dbReference type="STRING" id="1915.SLINC_0540"/>
<dbReference type="PATRIC" id="fig|1915.4.peg.648"/>
<evidence type="ECO:0000256" key="2">
    <source>
        <dbReference type="SAM" id="MobiDB-lite"/>
    </source>
</evidence>
<sequence>MPVGAAIVEAGRRPSQLASVLRRTGRRVGVMADIPDDEEAGPGSVPASPDRGTSLTTGALARRLGVAPTTLRSWDRRYGIGPAEHAGGRHRRWAPQDIAVLETMCRLTSAGVPPAEAARAAKEAAGRGTGGGEAAPSAPEPAGGARSRAAGTLPLGDVRQECRGLARAAVRLDAPAVEEQLAEAVGTHGLAVAWQEVMVPTLHAVGRKWASSGDRYVEVEHLLSWHVSSTLRRHTRPPVPQGGPPAPGPVVLACVPGEQHTLALEALNAGLGELRLPARMFGAAVPPEALMAAVRRLGPAAVVLWAQTRSAANLPLAQHVAGTQWGVKGARGRPRVMLAGPGWHGRSEPAMVRPTALKEAVEALSGLYTGGTADGGSARSASAQP</sequence>
<protein>
    <submittedName>
        <fullName evidence="3">Transcriptional regulator</fullName>
    </submittedName>
</protein>
<name>A0A1B1M2R7_STRLN</name>
<dbReference type="PANTHER" id="PTHR30204:SF97">
    <property type="entry name" value="MERR FAMILY REGULATORY PROTEIN"/>
    <property type="match status" value="1"/>
</dbReference>
<keyword evidence="1" id="KW-0238">DNA-binding</keyword>
<dbReference type="Pfam" id="PF02607">
    <property type="entry name" value="B12-binding_2"/>
    <property type="match status" value="1"/>
</dbReference>
<feature type="compositionally biased region" description="Low complexity" evidence="2">
    <location>
        <begin position="134"/>
        <end position="145"/>
    </location>
</feature>
<dbReference type="KEGG" id="sls:SLINC_0540"/>
<dbReference type="SMART" id="SM00422">
    <property type="entry name" value="HTH_MERR"/>
    <property type="match status" value="1"/>
</dbReference>
<evidence type="ECO:0000256" key="1">
    <source>
        <dbReference type="ARBA" id="ARBA00023125"/>
    </source>
</evidence>
<dbReference type="GO" id="GO:0003677">
    <property type="term" value="F:DNA binding"/>
    <property type="evidence" value="ECO:0007669"/>
    <property type="project" value="UniProtKB-KW"/>
</dbReference>
<dbReference type="Proteomes" id="UP000092598">
    <property type="component" value="Chromosome"/>
</dbReference>
<feature type="region of interest" description="Disordered" evidence="2">
    <location>
        <begin position="118"/>
        <end position="152"/>
    </location>
</feature>
<dbReference type="InterPro" id="IPR009061">
    <property type="entry name" value="DNA-bd_dom_put_sf"/>
</dbReference>
<accession>A0A1B1M2R7</accession>
<dbReference type="Gene3D" id="1.10.1240.10">
    <property type="entry name" value="Methionine synthase domain"/>
    <property type="match status" value="1"/>
</dbReference>
<keyword evidence="4" id="KW-1185">Reference proteome</keyword>